<proteinExistence type="predicted"/>
<organism evidence="1 2">
    <name type="scientific">Chitinophaga dinghuensis</name>
    <dbReference type="NCBI Taxonomy" id="1539050"/>
    <lineage>
        <taxon>Bacteria</taxon>
        <taxon>Pseudomonadati</taxon>
        <taxon>Bacteroidota</taxon>
        <taxon>Chitinophagia</taxon>
        <taxon>Chitinophagales</taxon>
        <taxon>Chitinophagaceae</taxon>
        <taxon>Chitinophaga</taxon>
    </lineage>
</organism>
<dbReference type="AlphaFoldDB" id="A0A327WER6"/>
<keyword evidence="2" id="KW-1185">Reference proteome</keyword>
<dbReference type="RefSeq" id="WP_111590520.1">
    <property type="nucleotide sequence ID" value="NZ_QLMA01000001.1"/>
</dbReference>
<evidence type="ECO:0000313" key="1">
    <source>
        <dbReference type="EMBL" id="RAJ87850.1"/>
    </source>
</evidence>
<dbReference type="Proteomes" id="UP000249819">
    <property type="component" value="Unassembled WGS sequence"/>
</dbReference>
<dbReference type="Pfam" id="PF14375">
    <property type="entry name" value="Cys_rich_CWC"/>
    <property type="match status" value="1"/>
</dbReference>
<gene>
    <name evidence="1" type="ORF">CLV59_101611</name>
</gene>
<protein>
    <submittedName>
        <fullName evidence="1">Cysteine-rich CWC</fullName>
    </submittedName>
</protein>
<evidence type="ECO:0000313" key="2">
    <source>
        <dbReference type="Proteomes" id="UP000249819"/>
    </source>
</evidence>
<reference evidence="1 2" key="1">
    <citation type="submission" date="2018-06" db="EMBL/GenBank/DDBJ databases">
        <title>Genomic Encyclopedia of Archaeal and Bacterial Type Strains, Phase II (KMG-II): from individual species to whole genera.</title>
        <authorList>
            <person name="Goeker M."/>
        </authorList>
    </citation>
    <scope>NUCLEOTIDE SEQUENCE [LARGE SCALE GENOMIC DNA]</scope>
    <source>
        <strain evidence="1 2">DSM 29821</strain>
    </source>
</reference>
<dbReference type="OrthoDB" id="9800168at2"/>
<dbReference type="EMBL" id="QLMA01000001">
    <property type="protein sequence ID" value="RAJ87850.1"/>
    <property type="molecule type" value="Genomic_DNA"/>
</dbReference>
<dbReference type="InterPro" id="IPR032720">
    <property type="entry name" value="Cys_rich_CWC"/>
</dbReference>
<accession>A0A327WER6</accession>
<name>A0A327WER6_9BACT</name>
<sequence length="74" mass="8441">MREQEGYTTTCPRCGGSIQCNVDDIARCWCTQLYLSRTERDYIAERYEDCLCESCLHALRAELKAVQVKGGDSQ</sequence>
<comment type="caution">
    <text evidence="1">The sequence shown here is derived from an EMBL/GenBank/DDBJ whole genome shotgun (WGS) entry which is preliminary data.</text>
</comment>